<dbReference type="InterPro" id="IPR005475">
    <property type="entry name" value="Transketolase-like_Pyr-bd"/>
</dbReference>
<evidence type="ECO:0000256" key="10">
    <source>
        <dbReference type="ARBA" id="ARBA00049473"/>
    </source>
</evidence>
<feature type="binding site" evidence="13">
    <location>
        <position position="361"/>
    </location>
    <ligand>
        <name>substrate</name>
    </ligand>
</feature>
<dbReference type="SUPFAM" id="SSF52922">
    <property type="entry name" value="TK C-terminal domain-like"/>
    <property type="match status" value="1"/>
</dbReference>
<dbReference type="SUPFAM" id="SSF52518">
    <property type="entry name" value="Thiamin diphosphate-binding fold (THDP-binding)"/>
    <property type="match status" value="2"/>
</dbReference>
<comment type="subunit">
    <text evidence="4 17">Homodimer.</text>
</comment>
<protein>
    <recommendedName>
        <fullName evidence="5 11">Transketolase</fullName>
        <ecNumber evidence="5 11">2.2.1.1</ecNumber>
    </recommendedName>
</protein>
<feature type="active site" description="Proton donor" evidence="12">
    <location>
        <position position="415"/>
    </location>
</feature>
<feature type="binding site" evidence="13">
    <location>
        <position position="266"/>
    </location>
    <ligand>
        <name>substrate</name>
    </ligand>
</feature>
<dbReference type="NCBIfam" id="TIGR00232">
    <property type="entry name" value="tktlase_bact"/>
    <property type="match status" value="1"/>
</dbReference>
<name>A0A1G5I3Y1_9BACT</name>
<keyword evidence="6 17" id="KW-0808">Transferase</keyword>
<comment type="cofactor">
    <cofactor evidence="1">
        <name>Ca(2+)</name>
        <dbReference type="ChEBI" id="CHEBI:29108"/>
    </cofactor>
</comment>
<proteinExistence type="inferred from homology"/>
<dbReference type="InterPro" id="IPR029061">
    <property type="entry name" value="THDP-binding"/>
</dbReference>
<dbReference type="Gene3D" id="3.40.50.970">
    <property type="match status" value="2"/>
</dbReference>
<dbReference type="AlphaFoldDB" id="A0A1G5I3Y1"/>
<evidence type="ECO:0000256" key="17">
    <source>
        <dbReference type="RuleBase" id="RU004996"/>
    </source>
</evidence>
<feature type="binding site" evidence="14">
    <location>
        <position position="190"/>
    </location>
    <ligand>
        <name>thiamine diphosphate</name>
        <dbReference type="ChEBI" id="CHEBI:58937"/>
    </ligand>
</feature>
<dbReference type="PROSITE" id="PS00802">
    <property type="entry name" value="TRANSKETOLASE_2"/>
    <property type="match status" value="1"/>
</dbReference>
<dbReference type="OrthoDB" id="8732661at2"/>
<evidence type="ECO:0000313" key="19">
    <source>
        <dbReference type="EMBL" id="SCY70584.1"/>
    </source>
</evidence>
<dbReference type="InterPro" id="IPR005478">
    <property type="entry name" value="Transketolase_bac-like"/>
</dbReference>
<keyword evidence="20" id="KW-1185">Reference proteome</keyword>
<keyword evidence="17" id="KW-0106">Calcium</keyword>
<dbReference type="InterPro" id="IPR009014">
    <property type="entry name" value="Transketo_C/PFOR_II"/>
</dbReference>
<feature type="site" description="Important for catalytic activity" evidence="16">
    <location>
        <position position="266"/>
    </location>
</feature>
<dbReference type="EMBL" id="FMUX01000017">
    <property type="protein sequence ID" value="SCY70584.1"/>
    <property type="molecule type" value="Genomic_DNA"/>
</dbReference>
<evidence type="ECO:0000256" key="9">
    <source>
        <dbReference type="ARBA" id="ARBA00023052"/>
    </source>
</evidence>
<feature type="binding site" evidence="13">
    <location>
        <position position="465"/>
    </location>
    <ligand>
        <name>substrate</name>
    </ligand>
</feature>
<dbReference type="Pfam" id="PF00456">
    <property type="entry name" value="Transketolase_N"/>
    <property type="match status" value="1"/>
</dbReference>
<gene>
    <name evidence="19" type="ORF">SAMN05216233_11779</name>
</gene>
<evidence type="ECO:0000256" key="6">
    <source>
        <dbReference type="ARBA" id="ARBA00022679"/>
    </source>
</evidence>
<dbReference type="FunFam" id="3.40.50.920:FF:000003">
    <property type="entry name" value="Transketolase"/>
    <property type="match status" value="1"/>
</dbReference>
<comment type="similarity">
    <text evidence="3 17">Belongs to the transketolase family.</text>
</comment>
<feature type="binding site" evidence="14">
    <location>
        <position position="441"/>
    </location>
    <ligand>
        <name>thiamine diphosphate</name>
        <dbReference type="ChEBI" id="CHEBI:58937"/>
    </ligand>
</feature>
<comment type="cofactor">
    <cofactor evidence="2">
        <name>Co(2+)</name>
        <dbReference type="ChEBI" id="CHEBI:48828"/>
    </cofactor>
</comment>
<dbReference type="EC" id="2.2.1.1" evidence="5 11"/>
<evidence type="ECO:0000256" key="4">
    <source>
        <dbReference type="ARBA" id="ARBA00011738"/>
    </source>
</evidence>
<dbReference type="PANTHER" id="PTHR43522">
    <property type="entry name" value="TRANSKETOLASE"/>
    <property type="match status" value="1"/>
</dbReference>
<dbReference type="Proteomes" id="UP000198870">
    <property type="component" value="Unassembled WGS sequence"/>
</dbReference>
<feature type="binding site" evidence="13">
    <location>
        <position position="477"/>
    </location>
    <ligand>
        <name>substrate</name>
    </ligand>
</feature>
<evidence type="ECO:0000256" key="11">
    <source>
        <dbReference type="NCBIfam" id="TIGR00232"/>
    </source>
</evidence>
<evidence type="ECO:0000256" key="2">
    <source>
        <dbReference type="ARBA" id="ARBA00001941"/>
    </source>
</evidence>
<dbReference type="CDD" id="cd07033">
    <property type="entry name" value="TPP_PYR_DXS_TK_like"/>
    <property type="match status" value="1"/>
</dbReference>
<comment type="cofactor">
    <cofactor evidence="14">
        <name>thiamine diphosphate</name>
        <dbReference type="ChEBI" id="CHEBI:58937"/>
    </cofactor>
    <text evidence="14">Binds 1 thiamine pyrophosphate per subunit. During the reaction, the substrate forms a covalent intermediate with the cofactor.</text>
</comment>
<dbReference type="STRING" id="419481.SAMN05216233_11779"/>
<dbReference type="InterPro" id="IPR033247">
    <property type="entry name" value="Transketolase_fam"/>
</dbReference>
<feature type="binding site" evidence="15">
    <location>
        <position position="192"/>
    </location>
    <ligand>
        <name>Mg(2+)</name>
        <dbReference type="ChEBI" id="CHEBI:18420"/>
    </ligand>
</feature>
<feature type="binding site" evidence="15">
    <location>
        <position position="190"/>
    </location>
    <ligand>
        <name>Mg(2+)</name>
        <dbReference type="ChEBI" id="CHEBI:18420"/>
    </ligand>
</feature>
<organism evidence="19 20">
    <name type="scientific">Desulfoluna spongiiphila</name>
    <dbReference type="NCBI Taxonomy" id="419481"/>
    <lineage>
        <taxon>Bacteria</taxon>
        <taxon>Pseudomonadati</taxon>
        <taxon>Thermodesulfobacteriota</taxon>
        <taxon>Desulfobacteria</taxon>
        <taxon>Desulfobacterales</taxon>
        <taxon>Desulfolunaceae</taxon>
        <taxon>Desulfoluna</taxon>
    </lineage>
</organism>
<comment type="catalytic activity">
    <reaction evidence="10 17">
        <text>D-sedoheptulose 7-phosphate + D-glyceraldehyde 3-phosphate = aldehydo-D-ribose 5-phosphate + D-xylulose 5-phosphate</text>
        <dbReference type="Rhea" id="RHEA:10508"/>
        <dbReference type="ChEBI" id="CHEBI:57483"/>
        <dbReference type="ChEBI" id="CHEBI:57737"/>
        <dbReference type="ChEBI" id="CHEBI:58273"/>
        <dbReference type="ChEBI" id="CHEBI:59776"/>
        <dbReference type="EC" id="2.2.1.1"/>
    </reaction>
</comment>
<feature type="binding site" evidence="13">
    <location>
        <position position="388"/>
    </location>
    <ligand>
        <name>substrate</name>
    </ligand>
</feature>
<dbReference type="GO" id="GO:0046872">
    <property type="term" value="F:metal ion binding"/>
    <property type="evidence" value="ECO:0007669"/>
    <property type="project" value="UniProtKB-KW"/>
</dbReference>
<evidence type="ECO:0000259" key="18">
    <source>
        <dbReference type="SMART" id="SM00861"/>
    </source>
</evidence>
<dbReference type="InterPro" id="IPR049557">
    <property type="entry name" value="Transketolase_CS"/>
</dbReference>
<feature type="binding site" evidence="14">
    <location>
        <position position="71"/>
    </location>
    <ligand>
        <name>thiamine diphosphate</name>
        <dbReference type="ChEBI" id="CHEBI:58937"/>
    </ligand>
</feature>
<evidence type="ECO:0000256" key="15">
    <source>
        <dbReference type="PIRSR" id="PIRSR605478-4"/>
    </source>
</evidence>
<dbReference type="InterPro" id="IPR020826">
    <property type="entry name" value="Transketolase_BS"/>
</dbReference>
<comment type="cofactor">
    <cofactor evidence="15">
        <name>Mg(2+)</name>
        <dbReference type="ChEBI" id="CHEBI:18420"/>
    </cofactor>
    <text evidence="15">Binds 1 Mg(2+) ion per subunit. Can also utilize other divalent metal cations, such as Ca(2+), Mn(2+) and Co(2+).</text>
</comment>
<evidence type="ECO:0000256" key="5">
    <source>
        <dbReference type="ARBA" id="ARBA00013152"/>
    </source>
</evidence>
<feature type="binding site" evidence="14">
    <location>
        <begin position="119"/>
        <end position="121"/>
    </location>
    <ligand>
        <name>thiamine diphosphate</name>
        <dbReference type="ChEBI" id="CHEBI:58937"/>
    </ligand>
</feature>
<dbReference type="GO" id="GO:0005829">
    <property type="term" value="C:cytosol"/>
    <property type="evidence" value="ECO:0007669"/>
    <property type="project" value="TreeGrafter"/>
</dbReference>
<dbReference type="InterPro" id="IPR055152">
    <property type="entry name" value="Transketolase-like_C_2"/>
</dbReference>
<dbReference type="PROSITE" id="PS00801">
    <property type="entry name" value="TRANSKETOLASE_1"/>
    <property type="match status" value="1"/>
</dbReference>
<dbReference type="Pfam" id="PF02779">
    <property type="entry name" value="Transket_pyr"/>
    <property type="match status" value="1"/>
</dbReference>
<dbReference type="InterPro" id="IPR005474">
    <property type="entry name" value="Transketolase_N"/>
</dbReference>
<dbReference type="FunFam" id="3.40.50.970:FF:000004">
    <property type="entry name" value="Transketolase"/>
    <property type="match status" value="1"/>
</dbReference>
<evidence type="ECO:0000256" key="14">
    <source>
        <dbReference type="PIRSR" id="PIRSR605478-3"/>
    </source>
</evidence>
<feature type="domain" description="Transketolase-like pyrimidine-binding" evidence="18">
    <location>
        <begin position="358"/>
        <end position="529"/>
    </location>
</feature>
<sequence>MSDSQLTLDDLCINTLRTLAMDAVQKANSGHPGAPMGLAPAAYVLWTKHLNHNPKNSAWPDRDRFVLSGGHGSALLYSLLHLTGYGLSIDDLKAFRQWESKTPGHPEYGHTNGVEVTTGPLGQGIANAVGMAMAERHLAATYNTDEHTIVDHRTYVMCGDGDLMEGVALEAISMAGHLGLGKLTCLYDDNEITIEGGTDIAFTEDVAARFEACGWITIRVEDGNNHEAIDAALTEAKAQDEKPTVILMRTTIAYGSPNKGGTSGAHGSPLGDEEILLTKKALGWPSTEPFFVPEEAKAVFSACMDKGEKAENLWQERFNAYAKAHPKRTNQWVDGVSGFLTFGWDKEIPAFTPEDGKIATRSASGKVLNAIAPNLPGLIGGSADLAPSNNTFMNGCGVFQNGSYDGRNIRFGVREHAMGAVMNGMFVHGGVRPFGGTFLVFADYMRPAIRVASLMKLPIIYVFTHDSIAVGEDGPTHQPVEHVAALRAIPGLTVLRPGCASETADAWRLALKITDGPTAIILSRQGLPVSDRSKAEGSVPSGAYILKDTEGTPDAILMASGSEVHITVEAAEKLAAQGVNARVVSMPSWELFEMNQQNYKDWVLLPEVKTRVAVEAGISMGWDKYVGDKGTVIAMDGFGASAPGGTLLKEFGFTADNIVEKTLALIEKNKA</sequence>
<reference evidence="19 20" key="1">
    <citation type="submission" date="2016-10" db="EMBL/GenBank/DDBJ databases">
        <authorList>
            <person name="de Groot N.N."/>
        </authorList>
    </citation>
    <scope>NUCLEOTIDE SEQUENCE [LARGE SCALE GENOMIC DNA]</scope>
    <source>
        <strain evidence="19 20">AA1</strain>
    </source>
</reference>
<comment type="cofactor">
    <cofactor evidence="17">
        <name>Mg(2+)</name>
        <dbReference type="ChEBI" id="CHEBI:18420"/>
    </cofactor>
    <cofactor evidence="17">
        <name>Ca(2+)</name>
        <dbReference type="ChEBI" id="CHEBI:29108"/>
    </cofactor>
    <cofactor evidence="17">
        <name>Mn(2+)</name>
        <dbReference type="ChEBI" id="CHEBI:29035"/>
    </cofactor>
    <cofactor evidence="17">
        <name>Co(2+)</name>
        <dbReference type="ChEBI" id="CHEBI:48828"/>
    </cofactor>
    <text evidence="17">Binds 1 Mg(2+) ion per subunit. Can also utilize other divalent metal cations, such as Ca(2+), Mn(2+) and Co(2+).</text>
</comment>
<dbReference type="FunFam" id="3.40.50.970:FF:000003">
    <property type="entry name" value="Transketolase"/>
    <property type="match status" value="1"/>
</dbReference>
<comment type="function">
    <text evidence="17">Catalyzes the transfer of a two-carbon ketol group from a ketose donor to an aldose acceptor, via a covalent intermediate with the cofactor thiamine pyrophosphate.</text>
</comment>
<dbReference type="SMART" id="SM00861">
    <property type="entry name" value="Transket_pyr"/>
    <property type="match status" value="1"/>
</dbReference>
<accession>A0A1G5I3Y1</accession>
<dbReference type="GO" id="GO:0009052">
    <property type="term" value="P:pentose-phosphate shunt, non-oxidative branch"/>
    <property type="evidence" value="ECO:0007669"/>
    <property type="project" value="UniProtKB-ARBA"/>
</dbReference>
<evidence type="ECO:0000256" key="7">
    <source>
        <dbReference type="ARBA" id="ARBA00022723"/>
    </source>
</evidence>
<dbReference type="RefSeq" id="WP_092213266.1">
    <property type="nucleotide sequence ID" value="NZ_FMUX01000017.1"/>
</dbReference>
<keyword evidence="7 15" id="KW-0479">Metal-binding</keyword>
<keyword evidence="9 14" id="KW-0786">Thiamine pyrophosphate</keyword>
<feature type="binding site" evidence="15">
    <location>
        <position position="160"/>
    </location>
    <ligand>
        <name>Mg(2+)</name>
        <dbReference type="ChEBI" id="CHEBI:18420"/>
    </ligand>
</feature>
<dbReference type="PANTHER" id="PTHR43522:SF2">
    <property type="entry name" value="TRANSKETOLASE 1-RELATED"/>
    <property type="match status" value="1"/>
</dbReference>
<evidence type="ECO:0000256" key="8">
    <source>
        <dbReference type="ARBA" id="ARBA00022842"/>
    </source>
</evidence>
<feature type="binding site" evidence="13">
    <location>
        <position position="473"/>
    </location>
    <ligand>
        <name>substrate</name>
    </ligand>
</feature>
<feature type="binding site" evidence="13">
    <location>
        <position position="31"/>
    </location>
    <ligand>
        <name>substrate</name>
    </ligand>
</feature>
<evidence type="ECO:0000256" key="13">
    <source>
        <dbReference type="PIRSR" id="PIRSR605478-2"/>
    </source>
</evidence>
<feature type="binding site" evidence="14">
    <location>
        <position position="266"/>
    </location>
    <ligand>
        <name>thiamine diphosphate</name>
        <dbReference type="ChEBI" id="CHEBI:58937"/>
    </ligand>
</feature>
<dbReference type="Pfam" id="PF22613">
    <property type="entry name" value="Transketolase_C_1"/>
    <property type="match status" value="1"/>
</dbReference>
<feature type="site" description="Important for catalytic activity" evidence="16">
    <location>
        <position position="31"/>
    </location>
</feature>
<feature type="binding site" evidence="13">
    <location>
        <position position="524"/>
    </location>
    <ligand>
        <name>substrate</name>
    </ligand>
</feature>
<dbReference type="CDD" id="cd02012">
    <property type="entry name" value="TPP_TK"/>
    <property type="match status" value="1"/>
</dbReference>
<evidence type="ECO:0000256" key="3">
    <source>
        <dbReference type="ARBA" id="ARBA00007131"/>
    </source>
</evidence>
<dbReference type="Gene3D" id="3.40.50.920">
    <property type="match status" value="1"/>
</dbReference>
<evidence type="ECO:0000256" key="12">
    <source>
        <dbReference type="PIRSR" id="PIRSR605478-1"/>
    </source>
</evidence>
<evidence type="ECO:0000256" key="16">
    <source>
        <dbReference type="PIRSR" id="PIRSR605478-5"/>
    </source>
</evidence>
<feature type="binding site" evidence="14">
    <location>
        <position position="161"/>
    </location>
    <ligand>
        <name>thiamine diphosphate</name>
        <dbReference type="ChEBI" id="CHEBI:58937"/>
    </ligand>
</feature>
<dbReference type="GO" id="GO:0004802">
    <property type="term" value="F:transketolase activity"/>
    <property type="evidence" value="ECO:0007669"/>
    <property type="project" value="UniProtKB-UniRule"/>
</dbReference>
<evidence type="ECO:0000256" key="1">
    <source>
        <dbReference type="ARBA" id="ARBA00001913"/>
    </source>
</evidence>
<evidence type="ECO:0000313" key="20">
    <source>
        <dbReference type="Proteomes" id="UP000198870"/>
    </source>
</evidence>
<keyword evidence="8 15" id="KW-0460">Magnesium</keyword>